<dbReference type="OMA" id="EHDKFSV"/>
<dbReference type="Pfam" id="PF13460">
    <property type="entry name" value="NAD_binding_10"/>
    <property type="match status" value="1"/>
</dbReference>
<reference evidence="4" key="2">
    <citation type="journal article" date="2009" name="Fungal Genet. Biol.">
        <title>The 2008 update of the Aspergillus nidulans genome annotation: a community effort.</title>
        <authorList>
            <person name="Wortman J.R."/>
            <person name="Gilsenan J.M."/>
            <person name="Joardar V."/>
            <person name="Deegan J."/>
            <person name="Clutterbuck J."/>
            <person name="Andersen M.R."/>
            <person name="Archer D."/>
            <person name="Bencina M."/>
            <person name="Braus G."/>
            <person name="Coutinho P."/>
            <person name="von Dohren H."/>
            <person name="Doonan J."/>
            <person name="Driessen A.J."/>
            <person name="Durek P."/>
            <person name="Espeso E."/>
            <person name="Fekete E."/>
            <person name="Flipphi M."/>
            <person name="Estrada C.G."/>
            <person name="Geysens S."/>
            <person name="Goldman G."/>
            <person name="de Groot P.W."/>
            <person name="Hansen K."/>
            <person name="Harris S.D."/>
            <person name="Heinekamp T."/>
            <person name="Helmstaedt K."/>
            <person name="Henrissat B."/>
            <person name="Hofmann G."/>
            <person name="Homan T."/>
            <person name="Horio T."/>
            <person name="Horiuchi H."/>
            <person name="James S."/>
            <person name="Jones M."/>
            <person name="Karaffa L."/>
            <person name="Karanyi Z."/>
            <person name="Kato M."/>
            <person name="Keller N."/>
            <person name="Kelly D.E."/>
            <person name="Kiel J.A."/>
            <person name="Kim J.M."/>
            <person name="van der Klei I.J."/>
            <person name="Klis F.M."/>
            <person name="Kovalchuk A."/>
            <person name="Krasevec N."/>
            <person name="Kubicek C.P."/>
            <person name="Liu B."/>
            <person name="Maccabe A."/>
            <person name="Meyer V."/>
            <person name="Mirabito P."/>
            <person name="Miskei M."/>
            <person name="Mos M."/>
            <person name="Mullins J."/>
            <person name="Nelson D.R."/>
            <person name="Nielsen J."/>
            <person name="Oakley B.R."/>
            <person name="Osmani S.A."/>
            <person name="Pakula T."/>
            <person name="Paszewski A."/>
            <person name="Paulsen I."/>
            <person name="Pilsyk S."/>
            <person name="Pocsi I."/>
            <person name="Punt P.J."/>
            <person name="Ram A.F."/>
            <person name="Ren Q."/>
            <person name="Robellet X."/>
            <person name="Robson G."/>
            <person name="Seiboth B."/>
            <person name="van Solingen P."/>
            <person name="Specht T."/>
            <person name="Sun J."/>
            <person name="Taheri-Talesh N."/>
            <person name="Takeshita N."/>
            <person name="Ussery D."/>
            <person name="vanKuyk P.A."/>
            <person name="Visser H."/>
            <person name="van de Vondervoort P.J."/>
            <person name="de Vries R.P."/>
            <person name="Walton J."/>
            <person name="Xiang X."/>
            <person name="Xiong Y."/>
            <person name="Zeng A.P."/>
            <person name="Brandt B.W."/>
            <person name="Cornell M.J."/>
            <person name="van den Hondel C.A."/>
            <person name="Visser J."/>
            <person name="Oliver S.G."/>
            <person name="Turner G."/>
        </authorList>
    </citation>
    <scope>GENOME REANNOTATION</scope>
    <source>
        <strain evidence="4">FGSC A4 / ATCC 38163 / CBS 112.46 / NRRL 194 / M139</strain>
    </source>
</reference>
<dbReference type="STRING" id="227321.C8VDD4"/>
<dbReference type="OrthoDB" id="10254221at2759"/>
<evidence type="ECO:0000256" key="1">
    <source>
        <dbReference type="ARBA" id="ARBA00038376"/>
    </source>
</evidence>
<dbReference type="Gene3D" id="3.40.50.720">
    <property type="entry name" value="NAD(P)-binding Rossmann-like Domain"/>
    <property type="match status" value="1"/>
</dbReference>
<reference evidence="4" key="1">
    <citation type="journal article" date="2005" name="Nature">
        <title>Sequencing of Aspergillus nidulans and comparative analysis with A. fumigatus and A. oryzae.</title>
        <authorList>
            <person name="Galagan J.E."/>
            <person name="Calvo S.E."/>
            <person name="Cuomo C."/>
            <person name="Ma L.J."/>
            <person name="Wortman J.R."/>
            <person name="Batzoglou S."/>
            <person name="Lee S.I."/>
            <person name="Basturkmen M."/>
            <person name="Spevak C.C."/>
            <person name="Clutterbuck J."/>
            <person name="Kapitonov V."/>
            <person name="Jurka J."/>
            <person name="Scazzocchio C."/>
            <person name="Farman M."/>
            <person name="Butler J."/>
            <person name="Purcell S."/>
            <person name="Harris S."/>
            <person name="Braus G.H."/>
            <person name="Draht O."/>
            <person name="Busch S."/>
            <person name="D'Enfert C."/>
            <person name="Bouchier C."/>
            <person name="Goldman G.H."/>
            <person name="Bell-Pedersen D."/>
            <person name="Griffiths-Jones S."/>
            <person name="Doonan J.H."/>
            <person name="Yu J."/>
            <person name="Vienken K."/>
            <person name="Pain A."/>
            <person name="Freitag M."/>
            <person name="Selker E.U."/>
            <person name="Archer D.B."/>
            <person name="Penalva M.A."/>
            <person name="Oakley B.R."/>
            <person name="Momany M."/>
            <person name="Tanaka T."/>
            <person name="Kumagai T."/>
            <person name="Asai K."/>
            <person name="Machida M."/>
            <person name="Nierman W.C."/>
            <person name="Denning D.W."/>
            <person name="Caddick M."/>
            <person name="Hynes M."/>
            <person name="Paoletti M."/>
            <person name="Fischer R."/>
            <person name="Miller B."/>
            <person name="Dyer P."/>
            <person name="Sachs M.S."/>
            <person name="Osmani S.A."/>
            <person name="Birren B.W."/>
        </authorList>
    </citation>
    <scope>NUCLEOTIDE SEQUENCE [LARGE SCALE GENOMIC DNA]</scope>
    <source>
        <strain evidence="4">FGSC A4 / ATCC 38163 / CBS 112.46 / NRRL 194 / M139</strain>
    </source>
</reference>
<dbReference type="GO" id="GO:0016646">
    <property type="term" value="F:oxidoreductase activity, acting on the CH-NH group of donors, NAD or NADP as acceptor"/>
    <property type="evidence" value="ECO:0000318"/>
    <property type="project" value="GO_Central"/>
</dbReference>
<dbReference type="SUPFAM" id="SSF51735">
    <property type="entry name" value="NAD(P)-binding Rossmann-fold domains"/>
    <property type="match status" value="1"/>
</dbReference>
<dbReference type="Proteomes" id="UP000000560">
    <property type="component" value="Chromosome IV"/>
</dbReference>
<dbReference type="VEuPathDB" id="FungiDB:AN10896"/>
<dbReference type="AlphaFoldDB" id="C8VDD4"/>
<dbReference type="eggNOG" id="ENOG502QRBH">
    <property type="taxonomic scope" value="Eukaryota"/>
</dbReference>
<proteinExistence type="inferred from homology"/>
<organism evidence="3 4">
    <name type="scientific">Emericella nidulans (strain FGSC A4 / ATCC 38163 / CBS 112.46 / NRRL 194 / M139)</name>
    <name type="common">Aspergillus nidulans</name>
    <dbReference type="NCBI Taxonomy" id="227321"/>
    <lineage>
        <taxon>Eukaryota</taxon>
        <taxon>Fungi</taxon>
        <taxon>Dikarya</taxon>
        <taxon>Ascomycota</taxon>
        <taxon>Pezizomycotina</taxon>
        <taxon>Eurotiomycetes</taxon>
        <taxon>Eurotiomycetidae</taxon>
        <taxon>Eurotiales</taxon>
        <taxon>Aspergillaceae</taxon>
        <taxon>Aspergillus</taxon>
        <taxon>Aspergillus subgen. Nidulantes</taxon>
    </lineage>
</organism>
<dbReference type="KEGG" id="ani:ANIA_10896"/>
<dbReference type="PANTHER" id="PTHR43355:SF2">
    <property type="entry name" value="FLAVIN REDUCTASE (NADPH)"/>
    <property type="match status" value="1"/>
</dbReference>
<keyword evidence="4" id="KW-1185">Reference proteome</keyword>
<dbReference type="PANTHER" id="PTHR43355">
    <property type="entry name" value="FLAVIN REDUCTASE (NADPH)"/>
    <property type="match status" value="1"/>
</dbReference>
<feature type="domain" description="NAD(P)-binding" evidence="2">
    <location>
        <begin position="10"/>
        <end position="188"/>
    </location>
</feature>
<dbReference type="InterPro" id="IPR051606">
    <property type="entry name" value="Polyketide_Oxido-like"/>
</dbReference>
<dbReference type="InterPro" id="IPR036291">
    <property type="entry name" value="NAD(P)-bd_dom_sf"/>
</dbReference>
<dbReference type="GeneID" id="74896665"/>
<evidence type="ECO:0000313" key="4">
    <source>
        <dbReference type="Proteomes" id="UP000000560"/>
    </source>
</evidence>
<evidence type="ECO:0000259" key="2">
    <source>
        <dbReference type="Pfam" id="PF13460"/>
    </source>
</evidence>
<evidence type="ECO:0000313" key="3">
    <source>
        <dbReference type="EMBL" id="CBF79083.1"/>
    </source>
</evidence>
<protein>
    <recommendedName>
        <fullName evidence="2">NAD(P)-binding domain-containing protein</fullName>
    </recommendedName>
</protein>
<dbReference type="RefSeq" id="XP_050467908.1">
    <property type="nucleotide sequence ID" value="XM_050611939.1"/>
</dbReference>
<comment type="similarity">
    <text evidence="1">Belongs to the avfA family.</text>
</comment>
<dbReference type="InParanoid" id="C8VDD4"/>
<gene>
    <name evidence="3" type="ORF">ANIA_10896</name>
</gene>
<name>C8VDD4_EMENI</name>
<dbReference type="EMBL" id="BN001304">
    <property type="protein sequence ID" value="CBF79083.1"/>
    <property type="molecule type" value="Genomic_DNA"/>
</dbReference>
<dbReference type="InterPro" id="IPR016040">
    <property type="entry name" value="NAD(P)-bd_dom"/>
</dbReference>
<sequence>MAGSKFLVLGGTGPAGICLLRELVYRQHETIVYARNPSKIDGDIQSNEFLEIIKGEFVEDDLPTLSAAMARTKVVISLLGPNIIRMSNPTLFADIYKTFVFPLMREHGVRRIFAMGTPSISRPQDSWTLFTAVVIPIIRIFAHSAYANVRAIGDAFEQHADGLDWTVFRIAAIPGNHDEESWRTDREDADVFVGWVGEKGWTPSQKRGALARWLVDAAEGGADKWVGKMPAVSKKG</sequence>
<dbReference type="HOGENOM" id="CLU_025711_4_3_1"/>
<accession>C8VDD4</accession>